<dbReference type="Proteomes" id="UP000063308">
    <property type="component" value="Chromosome"/>
</dbReference>
<dbReference type="InterPro" id="IPR042525">
    <property type="entry name" value="Rad52_Rad59_Rad22_sf"/>
</dbReference>
<name>A0A0E4BWH4_9BRAD</name>
<feature type="region of interest" description="Disordered" evidence="1">
    <location>
        <begin position="160"/>
        <end position="190"/>
    </location>
</feature>
<protein>
    <submittedName>
        <fullName evidence="2">Uncharacterized protein</fullName>
    </submittedName>
</protein>
<dbReference type="GO" id="GO:0006302">
    <property type="term" value="P:double-strand break repair"/>
    <property type="evidence" value="ECO:0007669"/>
    <property type="project" value="UniProtKB-ARBA"/>
</dbReference>
<dbReference type="EMBL" id="AP014685">
    <property type="protein sequence ID" value="BAR61867.1"/>
    <property type="molecule type" value="Genomic_DNA"/>
</dbReference>
<accession>A0A0E4BWH4</accession>
<evidence type="ECO:0000256" key="1">
    <source>
        <dbReference type="SAM" id="MobiDB-lite"/>
    </source>
</evidence>
<proteinExistence type="predicted"/>
<organism evidence="2 3">
    <name type="scientific">Bradyrhizobium diazoefficiens</name>
    <dbReference type="NCBI Taxonomy" id="1355477"/>
    <lineage>
        <taxon>Bacteria</taxon>
        <taxon>Pseudomonadati</taxon>
        <taxon>Pseudomonadota</taxon>
        <taxon>Alphaproteobacteria</taxon>
        <taxon>Hyphomicrobiales</taxon>
        <taxon>Nitrobacteraceae</taxon>
        <taxon>Bradyrhizobium</taxon>
    </lineage>
</organism>
<reference evidence="2 3" key="1">
    <citation type="submission" date="2014-11" db="EMBL/GenBank/DDBJ databases">
        <title>Symbiosis island explosion on the genome of extra-slow-growing strains of soybean bradyrhizobia with massive insertion sequences.</title>
        <authorList>
            <person name="Iida T."/>
            <person name="Minamisawa K."/>
        </authorList>
    </citation>
    <scope>NUCLEOTIDE SEQUENCE [LARGE SCALE GENOMIC DNA]</scope>
    <source>
        <strain evidence="2 3">NK6</strain>
    </source>
</reference>
<evidence type="ECO:0000313" key="3">
    <source>
        <dbReference type="Proteomes" id="UP000063308"/>
    </source>
</evidence>
<sequence length="257" mass="29053">MSNSNDNLAIWNEVERTDPEYTKQFSRGGGFKGTATNATYLIKKATKMFGPIGIGWGWNIIEETYQPGQDKDIVHVLRIKLWYEWNGKRGEIEHFGQTQFVGKNRNGYFTDEEAPKKSLTDALSKSLSTLGFAADIHLGMYDDNGYVRDLKADFRDEDEFANDNKRGGDRRDDRPAQKDEGSAPALTAEEADGLIDKWEKAIKECATNKDVLTLVGSEEFKTDLAKLHIDDEKFLRKKANDRSKELKANRDSKSDAA</sequence>
<dbReference type="AlphaFoldDB" id="A0A0E4BWH4"/>
<dbReference type="Gene3D" id="3.30.390.80">
    <property type="entry name" value="DNA repair protein Rad52/59/22"/>
    <property type="match status" value="1"/>
</dbReference>
<gene>
    <name evidence="2" type="ORF">NK6_8720</name>
</gene>
<dbReference type="GO" id="GO:0006310">
    <property type="term" value="P:DNA recombination"/>
    <property type="evidence" value="ECO:0007669"/>
    <property type="project" value="UniProtKB-ARBA"/>
</dbReference>
<evidence type="ECO:0000313" key="2">
    <source>
        <dbReference type="EMBL" id="BAR61867.1"/>
    </source>
</evidence>
<feature type="compositionally biased region" description="Basic and acidic residues" evidence="1">
    <location>
        <begin position="162"/>
        <end position="181"/>
    </location>
</feature>